<evidence type="ECO:0000256" key="1">
    <source>
        <dbReference type="ARBA" id="ARBA00009437"/>
    </source>
</evidence>
<sequence length="322" mass="36122">MIVMEVSHTDCTINIKLRNVLTHRPDMSSTLKTPDSTMPTSTLDLELLRTFVAVVDYHSFALAGAQLARTQSSVTQHMQRLEQQVGVSLFQKQGRQKHLTESGRQLLRHARQMLSLNDDALNSLRDSSLSGILRIGSPHDIADTILPPLLSHIARSAPRLRLEIDVGRSPFLMDDLHRGKVDMVISTREDPTLEGFALRTSPVWWICSAHYIHVPSEPLPLILVDEPSIYRRYALQALEAANIPWRQAYLASNLIGIKAATRAGLGVTPRSMEMLGPDMRVLGENDGLPRLPDVTYHLWIRPNTLNPLVRKAYELIRTSQGL</sequence>
<protein>
    <submittedName>
        <fullName evidence="6">LysR family transcriptional regulator</fullName>
    </submittedName>
</protein>
<dbReference type="Pfam" id="PF00126">
    <property type="entry name" value="HTH_1"/>
    <property type="match status" value="1"/>
</dbReference>
<accession>A0AB34UED8</accession>
<keyword evidence="3" id="KW-0238">DNA-binding</keyword>
<dbReference type="Pfam" id="PF03466">
    <property type="entry name" value="LysR_substrate"/>
    <property type="match status" value="1"/>
</dbReference>
<evidence type="ECO:0000256" key="3">
    <source>
        <dbReference type="ARBA" id="ARBA00023125"/>
    </source>
</evidence>
<dbReference type="SUPFAM" id="SSF46785">
    <property type="entry name" value="Winged helix' DNA-binding domain"/>
    <property type="match status" value="1"/>
</dbReference>
<dbReference type="InterPro" id="IPR036388">
    <property type="entry name" value="WH-like_DNA-bd_sf"/>
</dbReference>
<dbReference type="PANTHER" id="PTHR30579:SF7">
    <property type="entry name" value="HTH-TYPE TRANSCRIPTIONAL REGULATOR LRHA-RELATED"/>
    <property type="match status" value="1"/>
</dbReference>
<evidence type="ECO:0000256" key="4">
    <source>
        <dbReference type="ARBA" id="ARBA00023163"/>
    </source>
</evidence>
<gene>
    <name evidence="6" type="ORF">ALO67_05746</name>
</gene>
<dbReference type="Gene3D" id="3.40.190.10">
    <property type="entry name" value="Periplasmic binding protein-like II"/>
    <property type="match status" value="2"/>
</dbReference>
<dbReference type="InterPro" id="IPR000847">
    <property type="entry name" value="LysR_HTH_N"/>
</dbReference>
<dbReference type="GO" id="GO:0003700">
    <property type="term" value="F:DNA-binding transcription factor activity"/>
    <property type="evidence" value="ECO:0007669"/>
    <property type="project" value="InterPro"/>
</dbReference>
<dbReference type="GO" id="GO:0003677">
    <property type="term" value="F:DNA binding"/>
    <property type="evidence" value="ECO:0007669"/>
    <property type="project" value="UniProtKB-KW"/>
</dbReference>
<dbReference type="CDD" id="cd08439">
    <property type="entry name" value="PBP2_LrhA_like"/>
    <property type="match status" value="1"/>
</dbReference>
<comment type="caution">
    <text evidence="6">The sequence shown here is derived from an EMBL/GenBank/DDBJ whole genome shotgun (WGS) entry which is preliminary data.</text>
</comment>
<proteinExistence type="inferred from homology"/>
<evidence type="ECO:0000313" key="7">
    <source>
        <dbReference type="Proteomes" id="UP000050545"/>
    </source>
</evidence>
<evidence type="ECO:0000313" key="6">
    <source>
        <dbReference type="EMBL" id="KPX58997.1"/>
    </source>
</evidence>
<dbReference type="Gene3D" id="1.10.10.10">
    <property type="entry name" value="Winged helix-like DNA-binding domain superfamily/Winged helix DNA-binding domain"/>
    <property type="match status" value="1"/>
</dbReference>
<feature type="domain" description="HTH lysR-type" evidence="5">
    <location>
        <begin position="43"/>
        <end position="100"/>
    </location>
</feature>
<dbReference type="InterPro" id="IPR005119">
    <property type="entry name" value="LysR_subst-bd"/>
</dbReference>
<dbReference type="Proteomes" id="UP000050545">
    <property type="component" value="Unassembled WGS sequence"/>
</dbReference>
<evidence type="ECO:0000259" key="5">
    <source>
        <dbReference type="PROSITE" id="PS50931"/>
    </source>
</evidence>
<keyword evidence="2" id="KW-0805">Transcription regulation</keyword>
<dbReference type="SUPFAM" id="SSF53850">
    <property type="entry name" value="Periplasmic binding protein-like II"/>
    <property type="match status" value="1"/>
</dbReference>
<organism evidence="6 7">
    <name type="scientific">Pseudomonas amygdali pv. hibisci</name>
    <dbReference type="NCBI Taxonomy" id="251723"/>
    <lineage>
        <taxon>Bacteria</taxon>
        <taxon>Pseudomonadati</taxon>
        <taxon>Pseudomonadota</taxon>
        <taxon>Gammaproteobacteria</taxon>
        <taxon>Pseudomonadales</taxon>
        <taxon>Pseudomonadaceae</taxon>
        <taxon>Pseudomonas</taxon>
        <taxon>Pseudomonas amygdali</taxon>
    </lineage>
</organism>
<dbReference type="PROSITE" id="PS50931">
    <property type="entry name" value="HTH_LYSR"/>
    <property type="match status" value="1"/>
</dbReference>
<comment type="similarity">
    <text evidence="1">Belongs to the LysR transcriptional regulatory family.</text>
</comment>
<dbReference type="FunFam" id="1.10.10.10:FF:000001">
    <property type="entry name" value="LysR family transcriptional regulator"/>
    <property type="match status" value="1"/>
</dbReference>
<dbReference type="PANTHER" id="PTHR30579">
    <property type="entry name" value="TRANSCRIPTIONAL REGULATOR"/>
    <property type="match status" value="1"/>
</dbReference>
<dbReference type="EMBL" id="LJQN01000014">
    <property type="protein sequence ID" value="KPX58997.1"/>
    <property type="molecule type" value="Genomic_DNA"/>
</dbReference>
<evidence type="ECO:0000256" key="2">
    <source>
        <dbReference type="ARBA" id="ARBA00023015"/>
    </source>
</evidence>
<dbReference type="InterPro" id="IPR050176">
    <property type="entry name" value="LTTR"/>
</dbReference>
<name>A0AB34UED8_PSEA0</name>
<reference evidence="6 7" key="1">
    <citation type="submission" date="2015-09" db="EMBL/GenBank/DDBJ databases">
        <title>Genome announcement of multiple Pseudomonas syringae strains.</title>
        <authorList>
            <person name="Thakur S."/>
            <person name="Wang P.W."/>
            <person name="Gong Y."/>
            <person name="Weir B.S."/>
            <person name="Guttman D.S."/>
        </authorList>
    </citation>
    <scope>NUCLEOTIDE SEQUENCE [LARGE SCALE GENOMIC DNA]</scope>
    <source>
        <strain evidence="6 7">ICMP9623</strain>
    </source>
</reference>
<dbReference type="InterPro" id="IPR036390">
    <property type="entry name" value="WH_DNA-bd_sf"/>
</dbReference>
<keyword evidence="4" id="KW-0804">Transcription</keyword>
<dbReference type="AlphaFoldDB" id="A0AB34UED8"/>